<dbReference type="eggNOG" id="ENOG5032VDC">
    <property type="taxonomic scope" value="Bacteria"/>
</dbReference>
<reference evidence="2 3" key="5">
    <citation type="journal article" date="2011" name="ISME J.">
        <title>Dual transcriptional profiling of a bacterial/fungal confrontation: Collimonas fungivorans versus Aspergillus niger.</title>
        <authorList>
            <person name="Mela F."/>
            <person name="Fritsche K."/>
            <person name="de Boer W."/>
            <person name="van Veen J.A."/>
            <person name="de Graaff L.H."/>
            <person name="van den Berg M."/>
            <person name="Leveau J.H."/>
        </authorList>
    </citation>
    <scope>NUCLEOTIDE SEQUENCE [LARGE SCALE GENOMIC DNA]</scope>
    <source>
        <strain evidence="2 3">Ter331</strain>
    </source>
</reference>
<organism evidence="2 3">
    <name type="scientific">Collimonas fungivorans (strain Ter331)</name>
    <dbReference type="NCBI Taxonomy" id="1005048"/>
    <lineage>
        <taxon>Bacteria</taxon>
        <taxon>Pseudomonadati</taxon>
        <taxon>Pseudomonadota</taxon>
        <taxon>Betaproteobacteria</taxon>
        <taxon>Burkholderiales</taxon>
        <taxon>Oxalobacteraceae</taxon>
        <taxon>Collimonas</taxon>
    </lineage>
</organism>
<reference evidence="3" key="6">
    <citation type="submission" date="2011-05" db="EMBL/GenBank/DDBJ databases">
        <title>Complete sequence of Collimonas fungivorans Ter331.</title>
        <authorList>
            <person name="Leveau J.H."/>
        </authorList>
    </citation>
    <scope>NUCLEOTIDE SEQUENCE [LARGE SCALE GENOMIC DNA]</scope>
    <source>
        <strain evidence="3">Ter331</strain>
    </source>
</reference>
<accession>G0AGW1</accession>
<reference evidence="2 3" key="3">
    <citation type="journal article" date="2008" name="FEMS Microbiol. Ecol.">
        <title>Identification and characterization of genes underlying chitinolysis in Collimonas fungivorans Ter331.</title>
        <authorList>
            <person name="Fritsche K."/>
            <person name="de Boer W."/>
            <person name="Gerards S."/>
            <person name="van den Berg M."/>
            <person name="van Veen J.A."/>
            <person name="Leveau J.H."/>
        </authorList>
    </citation>
    <scope>NUCLEOTIDE SEQUENCE [LARGE SCALE GENOMIC DNA]</scope>
    <source>
        <strain evidence="2 3">Ter331</strain>
    </source>
</reference>
<sequence length="280" mass="31984">MGYAVGQYLQGVAQYEKDFQGVQKKNSVFDSFGAKPFDPLEMLRDELRYKRLRRNIGVAAKLHEISVAAGRKNHNVIMVTLTYVVDSWEKKHMGAYLTHVRNWMFRRTGEKLKYVWVAEMQKRGVIHYHVLYWMPRGITMPKADKQGWWPHGSTRTEKANKPVAYAMKYASKLDSKEGFPDGAHTYGVGGLVEADRSARRWFNFPGFIKARAAVGDCWKRSAGGGWLELGTGQLWPSEWGLCLVTKLRLSIVRLHDHGRPLDVGGPFSWLKSNLKVEQIA</sequence>
<dbReference type="Pfam" id="PF23343">
    <property type="entry name" value="REP_ORF2-G2P"/>
    <property type="match status" value="1"/>
</dbReference>
<evidence type="ECO:0000313" key="2">
    <source>
        <dbReference type="EMBL" id="AEK61966.1"/>
    </source>
</evidence>
<reference evidence="2 3" key="1">
    <citation type="journal article" date="2004" name="Environ. Microbiol.">
        <title>Phylogeny-function analysis of (meta)genomic libraries: screening for expression of ribosomal RNA genes by large-insert library fluorescent in situ hybridization (LIL-FISH).</title>
        <authorList>
            <person name="Leveau J.H."/>
            <person name="Gerards S."/>
            <person name="de Boer W."/>
            <person name="van Veen J.A."/>
        </authorList>
    </citation>
    <scope>NUCLEOTIDE SEQUENCE [LARGE SCALE GENOMIC DNA]</scope>
    <source>
        <strain evidence="2 3">Ter331</strain>
    </source>
</reference>
<protein>
    <submittedName>
        <fullName evidence="2">Filamentous phage phiLf replication initiation protein II</fullName>
    </submittedName>
</protein>
<dbReference type="InterPro" id="IPR056906">
    <property type="entry name" value="ORF2/G2P_dom"/>
</dbReference>
<feature type="domain" description="Replication-associated protein ORF2/G2P" evidence="1">
    <location>
        <begin position="77"/>
        <end position="173"/>
    </location>
</feature>
<dbReference type="Proteomes" id="UP000008392">
    <property type="component" value="Chromosome"/>
</dbReference>
<reference evidence="2 3" key="2">
    <citation type="journal article" date="2006" name="J. Microbiol. Methods">
        <title>Genomic flank-sequencing of plasposon insertion sites for rapid identification of functional genes.</title>
        <authorList>
            <person name="Leveau J.H."/>
            <person name="Gerards S."/>
            <person name="Fritsche K."/>
            <person name="Zondag G."/>
            <person name="van Veen J.A."/>
        </authorList>
    </citation>
    <scope>NUCLEOTIDE SEQUENCE [LARGE SCALE GENOMIC DNA]</scope>
    <source>
        <strain evidence="2 3">Ter331</strain>
    </source>
</reference>
<gene>
    <name evidence="2" type="ordered locus">CFU_2136</name>
</gene>
<dbReference type="AlphaFoldDB" id="G0AGW1"/>
<dbReference type="EMBL" id="CP002745">
    <property type="protein sequence ID" value="AEK61966.1"/>
    <property type="molecule type" value="Genomic_DNA"/>
</dbReference>
<dbReference type="HOGENOM" id="CLU_086593_0_0_4"/>
<dbReference type="KEGG" id="cfu:CFU_2136"/>
<name>G0AGW1_COLFT</name>
<evidence type="ECO:0000313" key="3">
    <source>
        <dbReference type="Proteomes" id="UP000008392"/>
    </source>
</evidence>
<evidence type="ECO:0000259" key="1">
    <source>
        <dbReference type="Pfam" id="PF23343"/>
    </source>
</evidence>
<keyword evidence="3" id="KW-1185">Reference proteome</keyword>
<proteinExistence type="predicted"/>
<reference evidence="2 3" key="4">
    <citation type="journal article" date="2010" name="Environ. Microbiol.">
        <title>The bacterial genus Collimonas: mycophagy, weathering and other adaptive solutions to life in oligotrophic soil environments.</title>
        <authorList>
            <person name="Leveau J.H."/>
            <person name="Uroz S."/>
            <person name="de Boer W."/>
        </authorList>
    </citation>
    <scope>NUCLEOTIDE SEQUENCE [LARGE SCALE GENOMIC DNA]</scope>
    <source>
        <strain evidence="2 3">Ter331</strain>
    </source>
</reference>